<protein>
    <submittedName>
        <fullName evidence="2">Uncharacterized protein</fullName>
    </submittedName>
</protein>
<gene>
    <name evidence="2" type="ORF">AVEN_127019_1</name>
</gene>
<name>A0A4Y2C3M0_ARAVE</name>
<sequence length="93" mass="10436">MMVGSRSNSKKISTYVGPGGMVPSSTPEDSRFKTRFHQRFVLYHVFVFMCVGPARECSDRALTRQPLISTFIDLSSAAAPTRVNKVLLYKCYP</sequence>
<comment type="caution">
    <text evidence="2">The sequence shown here is derived from an EMBL/GenBank/DDBJ whole genome shotgun (WGS) entry which is preliminary data.</text>
</comment>
<accession>A0A4Y2C3M0</accession>
<organism evidence="2 3">
    <name type="scientific">Araneus ventricosus</name>
    <name type="common">Orbweaver spider</name>
    <name type="synonym">Epeira ventricosa</name>
    <dbReference type="NCBI Taxonomy" id="182803"/>
    <lineage>
        <taxon>Eukaryota</taxon>
        <taxon>Metazoa</taxon>
        <taxon>Ecdysozoa</taxon>
        <taxon>Arthropoda</taxon>
        <taxon>Chelicerata</taxon>
        <taxon>Arachnida</taxon>
        <taxon>Araneae</taxon>
        <taxon>Araneomorphae</taxon>
        <taxon>Entelegynae</taxon>
        <taxon>Araneoidea</taxon>
        <taxon>Araneidae</taxon>
        <taxon>Araneus</taxon>
    </lineage>
</organism>
<evidence type="ECO:0000256" key="1">
    <source>
        <dbReference type="SAM" id="MobiDB-lite"/>
    </source>
</evidence>
<evidence type="ECO:0000313" key="2">
    <source>
        <dbReference type="EMBL" id="GBL97914.1"/>
    </source>
</evidence>
<proteinExistence type="predicted"/>
<dbReference type="EMBL" id="BGPR01000134">
    <property type="protein sequence ID" value="GBL97914.1"/>
    <property type="molecule type" value="Genomic_DNA"/>
</dbReference>
<feature type="region of interest" description="Disordered" evidence="1">
    <location>
        <begin position="1"/>
        <end position="29"/>
    </location>
</feature>
<keyword evidence="3" id="KW-1185">Reference proteome</keyword>
<feature type="compositionally biased region" description="Polar residues" evidence="1">
    <location>
        <begin position="1"/>
        <end position="12"/>
    </location>
</feature>
<dbReference type="Proteomes" id="UP000499080">
    <property type="component" value="Unassembled WGS sequence"/>
</dbReference>
<dbReference type="AlphaFoldDB" id="A0A4Y2C3M0"/>
<reference evidence="2 3" key="1">
    <citation type="journal article" date="2019" name="Sci. Rep.">
        <title>Orb-weaving spider Araneus ventricosus genome elucidates the spidroin gene catalogue.</title>
        <authorList>
            <person name="Kono N."/>
            <person name="Nakamura H."/>
            <person name="Ohtoshi R."/>
            <person name="Moran D.A.P."/>
            <person name="Shinohara A."/>
            <person name="Yoshida Y."/>
            <person name="Fujiwara M."/>
            <person name="Mori M."/>
            <person name="Tomita M."/>
            <person name="Arakawa K."/>
        </authorList>
    </citation>
    <scope>NUCLEOTIDE SEQUENCE [LARGE SCALE GENOMIC DNA]</scope>
</reference>
<evidence type="ECO:0000313" key="3">
    <source>
        <dbReference type="Proteomes" id="UP000499080"/>
    </source>
</evidence>